<sequence length="142" mass="15496">MGVFGKWSTWSYSDNSGNHCFIYSSPISKEPASLNHGDVSFFIRAARQTEARSEASLQTGYALAGNADILVSVGAQPFHMISSGNGAWLRRTGTRETEFLTALKQERTMTVDAVSGRGNKTHYVFSLDGVTKAMARLRQACP</sequence>
<name>A0ABV6ZQ13_9HYPH</name>
<dbReference type="InterPro" id="IPR010642">
    <property type="entry name" value="Invasion_prot_B"/>
</dbReference>
<evidence type="ECO:0000313" key="2">
    <source>
        <dbReference type="EMBL" id="MFC2254288.1"/>
    </source>
</evidence>
<dbReference type="Gene3D" id="2.60.40.1880">
    <property type="entry name" value="Invasion associated locus B (IalB) protein"/>
    <property type="match status" value="1"/>
</dbReference>
<dbReference type="InterPro" id="IPR038696">
    <property type="entry name" value="IalB_sf"/>
</dbReference>
<evidence type="ECO:0000313" key="1">
    <source>
        <dbReference type="EMBL" id="MEW9310362.1"/>
    </source>
</evidence>
<accession>A0ABV6ZQ13</accession>
<gene>
    <name evidence="1" type="ORF">ABXS05_32790</name>
    <name evidence="2" type="ORF">ACETRX_32020</name>
</gene>
<evidence type="ECO:0000313" key="4">
    <source>
        <dbReference type="Proteomes" id="UP001595190"/>
    </source>
</evidence>
<dbReference type="EMBL" id="JBFNQD010000026">
    <property type="protein sequence ID" value="MEW9310362.1"/>
    <property type="molecule type" value="Genomic_DNA"/>
</dbReference>
<dbReference type="EMBL" id="JBHGPK010000030">
    <property type="protein sequence ID" value="MFC2254288.1"/>
    <property type="molecule type" value="Genomic_DNA"/>
</dbReference>
<reference evidence="1 3" key="1">
    <citation type="submission" date="2024-07" db="EMBL/GenBank/DDBJ databases">
        <title>Description of Labrys sedimenti sp. nov., isolated from a diclofenac-degrading enrichment culture.</title>
        <authorList>
            <person name="Tancsics A."/>
            <person name="Csepanyi A."/>
        </authorList>
    </citation>
    <scope>NUCLEOTIDE SEQUENCE [LARGE SCALE GENOMIC DNA]</scope>
    <source>
        <strain evidence="1 3">LMG 23578</strain>
    </source>
</reference>
<organism evidence="2 4">
    <name type="scientific">Labrys neptuniae</name>
    <dbReference type="NCBI Taxonomy" id="376174"/>
    <lineage>
        <taxon>Bacteria</taxon>
        <taxon>Pseudomonadati</taxon>
        <taxon>Pseudomonadota</taxon>
        <taxon>Alphaproteobacteria</taxon>
        <taxon>Hyphomicrobiales</taxon>
        <taxon>Xanthobacteraceae</taxon>
        <taxon>Labrys</taxon>
    </lineage>
</organism>
<proteinExistence type="predicted"/>
<dbReference type="Proteomes" id="UP001595190">
    <property type="component" value="Unassembled WGS sequence"/>
</dbReference>
<dbReference type="RefSeq" id="WP_311944270.1">
    <property type="nucleotide sequence ID" value="NZ_JAVSCS010000047.1"/>
</dbReference>
<keyword evidence="3" id="KW-1185">Reference proteome</keyword>
<reference evidence="2 4" key="2">
    <citation type="submission" date="2024-09" db="EMBL/GenBank/DDBJ databases">
        <title>Description of Labrys sedimenti sp. nov., isolated from a diclofenac-degrading enrichment culture, and genome-based reclassification of Labrys portucalensis as a later heterotypic synonym of Labrys neptuniae.</title>
        <authorList>
            <person name="Tancsics A."/>
            <person name="Csepanyi A."/>
        </authorList>
    </citation>
    <scope>NUCLEOTIDE SEQUENCE [LARGE SCALE GENOMIC DNA]</scope>
    <source>
        <strain evidence="2 4">LMG 23412</strain>
    </source>
</reference>
<dbReference type="Proteomes" id="UP001555786">
    <property type="component" value="Unassembled WGS sequence"/>
</dbReference>
<protein>
    <submittedName>
        <fullName evidence="2">Invasion associated locus B family protein</fullName>
    </submittedName>
</protein>
<evidence type="ECO:0000313" key="3">
    <source>
        <dbReference type="Proteomes" id="UP001555786"/>
    </source>
</evidence>
<dbReference type="Pfam" id="PF06776">
    <property type="entry name" value="IalB"/>
    <property type="match status" value="1"/>
</dbReference>
<comment type="caution">
    <text evidence="2">The sequence shown here is derived from an EMBL/GenBank/DDBJ whole genome shotgun (WGS) entry which is preliminary data.</text>
</comment>